<dbReference type="OrthoDB" id="5618288at2759"/>
<gene>
    <name evidence="2" type="ORF">AYI70_g4917</name>
</gene>
<keyword evidence="3" id="KW-1185">Reference proteome</keyword>
<dbReference type="Proteomes" id="UP000187283">
    <property type="component" value="Unassembled WGS sequence"/>
</dbReference>
<dbReference type="EMBL" id="LSSN01001571">
    <property type="protein sequence ID" value="OMJ19133.1"/>
    <property type="molecule type" value="Genomic_DNA"/>
</dbReference>
<evidence type="ECO:0000256" key="1">
    <source>
        <dbReference type="SAM" id="MobiDB-lite"/>
    </source>
</evidence>
<comment type="caution">
    <text evidence="2">The sequence shown here is derived from an EMBL/GenBank/DDBJ whole genome shotgun (WGS) entry which is preliminary data.</text>
</comment>
<dbReference type="AlphaFoldDB" id="A0A1R1XWT1"/>
<reference evidence="2 3" key="1">
    <citation type="submission" date="2017-01" db="EMBL/GenBank/DDBJ databases">
        <authorList>
            <person name="Mah S.A."/>
            <person name="Swanson W.J."/>
            <person name="Moy G.W."/>
            <person name="Vacquier V.D."/>
        </authorList>
    </citation>
    <scope>NUCLEOTIDE SEQUENCE [LARGE SCALE GENOMIC DNA]</scope>
    <source>
        <strain evidence="2 3">GSMNP</strain>
    </source>
</reference>
<organism evidence="2 3">
    <name type="scientific">Smittium culicis</name>
    <dbReference type="NCBI Taxonomy" id="133412"/>
    <lineage>
        <taxon>Eukaryota</taxon>
        <taxon>Fungi</taxon>
        <taxon>Fungi incertae sedis</taxon>
        <taxon>Zoopagomycota</taxon>
        <taxon>Kickxellomycotina</taxon>
        <taxon>Harpellomycetes</taxon>
        <taxon>Harpellales</taxon>
        <taxon>Legeriomycetaceae</taxon>
        <taxon>Smittium</taxon>
    </lineage>
</organism>
<sequence>MINFGNLKKHKALVNMSSFEVENSDFPEQFNPDDNSPHQSPSIDTPHHFRNSLEDDSISLSSIDFESLPQPPEKFKSFKQAIGKTTDFIIRSTANNDPQSGIHSKVEKIFSKLKIENSLAFSFGSNNTPKNTKDNSSNLSTAINKKRILYFKDSDFDWLNGPEADDLFWSETQNVPVNLKNSNYSSLLEESTDLISKIKLKTNLSSKNQKSGTLLPQGF</sequence>
<proteinExistence type="predicted"/>
<accession>A0A1R1XWT1</accession>
<protein>
    <submittedName>
        <fullName evidence="2">Uncharacterized protein</fullName>
    </submittedName>
</protein>
<evidence type="ECO:0000313" key="2">
    <source>
        <dbReference type="EMBL" id="OMJ19133.1"/>
    </source>
</evidence>
<name>A0A1R1XWT1_9FUNG</name>
<evidence type="ECO:0000313" key="3">
    <source>
        <dbReference type="Proteomes" id="UP000187283"/>
    </source>
</evidence>
<feature type="compositionally biased region" description="Polar residues" evidence="1">
    <location>
        <begin position="32"/>
        <end position="43"/>
    </location>
</feature>
<feature type="region of interest" description="Disordered" evidence="1">
    <location>
        <begin position="24"/>
        <end position="51"/>
    </location>
</feature>